<dbReference type="SUPFAM" id="SSF52540">
    <property type="entry name" value="P-loop containing nucleoside triphosphate hydrolases"/>
    <property type="match status" value="1"/>
</dbReference>
<dbReference type="Gene3D" id="1.20.5.4130">
    <property type="match status" value="1"/>
</dbReference>
<reference evidence="9" key="1">
    <citation type="submission" date="2020-03" db="EMBL/GenBank/DDBJ databases">
        <title>A high-quality chromosome-level genome assembly of a woody plant with both climbing and erect habits, Rhamnella rubrinervis.</title>
        <authorList>
            <person name="Lu Z."/>
            <person name="Yang Y."/>
            <person name="Zhu X."/>
            <person name="Sun Y."/>
        </authorList>
    </citation>
    <scope>NUCLEOTIDE SEQUENCE</scope>
    <source>
        <strain evidence="9">BYM</strain>
        <tissue evidence="9">Leaf</tissue>
    </source>
</reference>
<organism evidence="9 10">
    <name type="scientific">Rhamnella rubrinervis</name>
    <dbReference type="NCBI Taxonomy" id="2594499"/>
    <lineage>
        <taxon>Eukaryota</taxon>
        <taxon>Viridiplantae</taxon>
        <taxon>Streptophyta</taxon>
        <taxon>Embryophyta</taxon>
        <taxon>Tracheophyta</taxon>
        <taxon>Spermatophyta</taxon>
        <taxon>Magnoliopsida</taxon>
        <taxon>eudicotyledons</taxon>
        <taxon>Gunneridae</taxon>
        <taxon>Pentapetalae</taxon>
        <taxon>rosids</taxon>
        <taxon>fabids</taxon>
        <taxon>Rosales</taxon>
        <taxon>Rhamnaceae</taxon>
        <taxon>rhamnoid group</taxon>
        <taxon>Rhamneae</taxon>
        <taxon>Rhamnella</taxon>
    </lineage>
</organism>
<accession>A0A8K0E192</accession>
<evidence type="ECO:0000259" key="6">
    <source>
        <dbReference type="Pfam" id="PF18052"/>
    </source>
</evidence>
<evidence type="ECO:0000256" key="1">
    <source>
        <dbReference type="ARBA" id="ARBA00022737"/>
    </source>
</evidence>
<feature type="domain" description="Disease resistance N-terminal" evidence="6">
    <location>
        <begin position="5"/>
        <end position="88"/>
    </location>
</feature>
<evidence type="ECO:0000313" key="10">
    <source>
        <dbReference type="Proteomes" id="UP000796880"/>
    </source>
</evidence>
<feature type="domain" description="NB-ARC" evidence="5">
    <location>
        <begin position="164"/>
        <end position="333"/>
    </location>
</feature>
<gene>
    <name evidence="9" type="ORF">FNV43_RR20336</name>
</gene>
<feature type="region of interest" description="Disordered" evidence="4">
    <location>
        <begin position="130"/>
        <end position="153"/>
    </location>
</feature>
<dbReference type="FunFam" id="3.40.50.300:FF:001091">
    <property type="entry name" value="Probable disease resistance protein At1g61300"/>
    <property type="match status" value="1"/>
</dbReference>
<dbReference type="Pfam" id="PF00931">
    <property type="entry name" value="NB-ARC"/>
    <property type="match status" value="1"/>
</dbReference>
<dbReference type="GO" id="GO:0098542">
    <property type="term" value="P:defense response to other organism"/>
    <property type="evidence" value="ECO:0007669"/>
    <property type="project" value="TreeGrafter"/>
</dbReference>
<dbReference type="OrthoDB" id="1163443at2759"/>
<dbReference type="InterPro" id="IPR055414">
    <property type="entry name" value="LRR_R13L4/SHOC2-like"/>
</dbReference>
<dbReference type="GO" id="GO:0043531">
    <property type="term" value="F:ADP binding"/>
    <property type="evidence" value="ECO:0007669"/>
    <property type="project" value="InterPro"/>
</dbReference>
<protein>
    <submittedName>
        <fullName evidence="9">Uncharacterized protein</fullName>
    </submittedName>
</protein>
<evidence type="ECO:0000259" key="8">
    <source>
        <dbReference type="Pfam" id="PF23598"/>
    </source>
</evidence>
<comment type="caution">
    <text evidence="9">The sequence shown here is derived from an EMBL/GenBank/DDBJ whole genome shotgun (WGS) entry which is preliminary data.</text>
</comment>
<evidence type="ECO:0000256" key="3">
    <source>
        <dbReference type="ARBA" id="ARBA00022821"/>
    </source>
</evidence>
<keyword evidence="3" id="KW-0611">Plant defense</keyword>
<dbReference type="PANTHER" id="PTHR23155">
    <property type="entry name" value="DISEASE RESISTANCE PROTEIN RP"/>
    <property type="match status" value="1"/>
</dbReference>
<feature type="domain" description="Disease resistance R13L4/SHOC-2-like LRR" evidence="8">
    <location>
        <begin position="531"/>
        <end position="741"/>
    </location>
</feature>
<dbReference type="Gene3D" id="3.40.50.300">
    <property type="entry name" value="P-loop containing nucleotide triphosphate hydrolases"/>
    <property type="match status" value="1"/>
</dbReference>
<dbReference type="AlphaFoldDB" id="A0A8K0E192"/>
<dbReference type="Gene3D" id="3.80.10.10">
    <property type="entry name" value="Ribonuclease Inhibitor"/>
    <property type="match status" value="1"/>
</dbReference>
<dbReference type="InterPro" id="IPR036388">
    <property type="entry name" value="WH-like_DNA-bd_sf"/>
</dbReference>
<dbReference type="InterPro" id="IPR038005">
    <property type="entry name" value="RX-like_CC"/>
</dbReference>
<dbReference type="EMBL" id="VOIH02000009">
    <property type="protein sequence ID" value="KAF3437580.1"/>
    <property type="molecule type" value="Genomic_DNA"/>
</dbReference>
<dbReference type="InterPro" id="IPR027417">
    <property type="entry name" value="P-loop_NTPase"/>
</dbReference>
<keyword evidence="2" id="KW-0547">Nucleotide-binding</keyword>
<dbReference type="InterPro" id="IPR042197">
    <property type="entry name" value="Apaf_helical"/>
</dbReference>
<dbReference type="PRINTS" id="PR00364">
    <property type="entry name" value="DISEASERSIST"/>
</dbReference>
<keyword evidence="1" id="KW-0677">Repeat</keyword>
<dbReference type="InterPro" id="IPR041118">
    <property type="entry name" value="Rx_N"/>
</dbReference>
<evidence type="ECO:0000259" key="7">
    <source>
        <dbReference type="Pfam" id="PF23559"/>
    </source>
</evidence>
<evidence type="ECO:0000259" key="5">
    <source>
        <dbReference type="Pfam" id="PF00931"/>
    </source>
</evidence>
<proteinExistence type="predicted"/>
<evidence type="ECO:0000313" key="9">
    <source>
        <dbReference type="EMBL" id="KAF3437580.1"/>
    </source>
</evidence>
<dbReference type="Gene3D" id="1.10.8.430">
    <property type="entry name" value="Helical domain of apoptotic protease-activating factors"/>
    <property type="match status" value="1"/>
</dbReference>
<dbReference type="Pfam" id="PF23598">
    <property type="entry name" value="LRR_14"/>
    <property type="match status" value="1"/>
</dbReference>
<dbReference type="CDD" id="cd14798">
    <property type="entry name" value="RX-CC_like"/>
    <property type="match status" value="1"/>
</dbReference>
<dbReference type="Gene3D" id="1.10.10.10">
    <property type="entry name" value="Winged helix-like DNA-binding domain superfamily/Winged helix DNA-binding domain"/>
    <property type="match status" value="1"/>
</dbReference>
<dbReference type="InterPro" id="IPR044974">
    <property type="entry name" value="Disease_R_plants"/>
</dbReference>
<dbReference type="InterPro" id="IPR002182">
    <property type="entry name" value="NB-ARC"/>
</dbReference>
<dbReference type="PANTHER" id="PTHR23155:SF1193">
    <property type="entry name" value="DISEASE RESISTANCE PROTEIN RPP13-RELATED"/>
    <property type="match status" value="1"/>
</dbReference>
<dbReference type="Pfam" id="PF23559">
    <property type="entry name" value="WHD_DRP"/>
    <property type="match status" value="1"/>
</dbReference>
<evidence type="ECO:0000256" key="4">
    <source>
        <dbReference type="SAM" id="MobiDB-lite"/>
    </source>
</evidence>
<dbReference type="InterPro" id="IPR058922">
    <property type="entry name" value="WHD_DRP"/>
</dbReference>
<dbReference type="SUPFAM" id="SSF52058">
    <property type="entry name" value="L domain-like"/>
    <property type="match status" value="1"/>
</dbReference>
<evidence type="ECO:0000256" key="2">
    <source>
        <dbReference type="ARBA" id="ARBA00022741"/>
    </source>
</evidence>
<dbReference type="Proteomes" id="UP000796880">
    <property type="component" value="Unassembled WGS sequence"/>
</dbReference>
<keyword evidence="10" id="KW-1185">Reference proteome</keyword>
<dbReference type="FunFam" id="1.10.10.10:FF:000322">
    <property type="entry name" value="Probable disease resistance protein At1g63360"/>
    <property type="match status" value="1"/>
</dbReference>
<feature type="domain" description="Disease resistance protein winged helix" evidence="7">
    <location>
        <begin position="412"/>
        <end position="483"/>
    </location>
</feature>
<dbReference type="InterPro" id="IPR032675">
    <property type="entry name" value="LRR_dom_sf"/>
</dbReference>
<dbReference type="Pfam" id="PF18052">
    <property type="entry name" value="Rx_N"/>
    <property type="match status" value="1"/>
</dbReference>
<name>A0A8K0E192_9ROSA</name>
<sequence>MADIVVPIVLENLIKLGTYEANLLLGVRDQVDTLESDLRFIKVFLKKSAGTRNDPFVEELVNQIRDAALGIEDVIDTYAARVIKERRRNLLGKLFHCFGHAMVLHGVANKTTRIMNKVENIYNNKEKYGIGEADQPSVDDEEPEQSSIERRRRNVEEDDVVGFEKDTATLIDQLINQINLQRDVITIHGMGGLGKSTLARKIYKDTRVVNHFACRAWVVVSQQWQAKTLLLDVLKSFKQISDETATAEELKTDLKDQLKGKRYLIVMDDIWSTQVWDEVRVAFPDESNGSRILITTRVRDVARHASPTPPHDLKLLDESDSWELLRKEVFRGRECPPDLTELGKKIAKSCGGLPLSIVLVGGTLAAEKKSHQVWLRFVANVNLYLKQGISFLTLSYDHLPPELKACFLYLGLFPEDSEINVRDLIELWIGEGLIQSDRSTSIYDVAEDYLEKLIDRSMIQVATNRLDGGVKTCRMHDLLRDLCIAESRRDKFFDTYSIDNSVSHNRNSRRLSIRHISAEFLNFDLSSSCARSLLFFGAGVDYSPICMSVWKHIYKFIRVLRLFGLEFKKIPSQIDELIFLRCLFIKRCRVDHVSSSIWKFRYLETLHLELESNRLLPKGIWSVMKHLRYLYMPGFAYYGSFHFSKPPLGEPFRNLQVLSWVDVNHNTALVIAKFPNLRKLGLHFYDAIEESEVENVMASIRKLESLQKFKIGCPTRHCSKVGSSLNLLPSALTKFSLTTSDTFNWDMLKFLARKPHLRVLKIHVRNAIGLHKLSVAAGDFPQLQALKLRGLNIQTLGMEKDAMPNLESLIFRGCEYLEYLQEDELLCRTNLKLVEVCGRRVPAKLKTVLTNFKNKSPAPPCKINITERQYP</sequence>